<evidence type="ECO:0000256" key="3">
    <source>
        <dbReference type="ARBA" id="ARBA00022475"/>
    </source>
</evidence>
<dbReference type="PROSITE" id="PS00107">
    <property type="entry name" value="PROTEIN_KINASE_ATP"/>
    <property type="match status" value="1"/>
</dbReference>
<dbReference type="InterPro" id="IPR011009">
    <property type="entry name" value="Kinase-like_dom_sf"/>
</dbReference>
<dbReference type="GO" id="GO:0004714">
    <property type="term" value="F:transmembrane receptor protein tyrosine kinase activity"/>
    <property type="evidence" value="ECO:0007669"/>
    <property type="project" value="InterPro"/>
</dbReference>
<keyword evidence="14" id="KW-1133">Transmembrane helix</keyword>
<keyword evidence="6" id="KW-0433">Leucine-rich repeat</keyword>
<keyword evidence="10" id="KW-0677">Repeat</keyword>
<dbReference type="PROSITE" id="PS00108">
    <property type="entry name" value="PROTEIN_KINASE_ST"/>
    <property type="match status" value="1"/>
</dbReference>
<dbReference type="InterPro" id="IPR008271">
    <property type="entry name" value="Ser/Thr_kinase_AS"/>
</dbReference>
<keyword evidence="23" id="KW-1185">Reference proteome</keyword>
<evidence type="ECO:0000256" key="10">
    <source>
        <dbReference type="ARBA" id="ARBA00022737"/>
    </source>
</evidence>
<keyword evidence="8" id="KW-0812">Transmembrane</keyword>
<keyword evidence="15" id="KW-0472">Membrane</keyword>
<dbReference type="EMBL" id="MNCJ02000328">
    <property type="protein sequence ID" value="KAF5776010.1"/>
    <property type="molecule type" value="Genomic_DNA"/>
</dbReference>
<dbReference type="GO" id="GO:0004674">
    <property type="term" value="F:protein serine/threonine kinase activity"/>
    <property type="evidence" value="ECO:0007669"/>
    <property type="project" value="UniProtKB-KW"/>
</dbReference>
<evidence type="ECO:0000313" key="22">
    <source>
        <dbReference type="EMBL" id="KAF5776010.1"/>
    </source>
</evidence>
<comment type="catalytic activity">
    <reaction evidence="19">
        <text>L-seryl-[protein] + ATP = O-phospho-L-seryl-[protein] + ADP + H(+)</text>
        <dbReference type="Rhea" id="RHEA:17989"/>
        <dbReference type="Rhea" id="RHEA-COMP:9863"/>
        <dbReference type="Rhea" id="RHEA-COMP:11604"/>
        <dbReference type="ChEBI" id="CHEBI:15378"/>
        <dbReference type="ChEBI" id="CHEBI:29999"/>
        <dbReference type="ChEBI" id="CHEBI:30616"/>
        <dbReference type="ChEBI" id="CHEBI:83421"/>
        <dbReference type="ChEBI" id="CHEBI:456216"/>
        <dbReference type="EC" id="2.7.11.1"/>
    </reaction>
</comment>
<dbReference type="SUPFAM" id="SSF56112">
    <property type="entry name" value="Protein kinase-like (PK-like)"/>
    <property type="match status" value="4"/>
</dbReference>
<evidence type="ECO:0000256" key="19">
    <source>
        <dbReference type="ARBA" id="ARBA00048679"/>
    </source>
</evidence>
<keyword evidence="11 20" id="KW-0547">Nucleotide-binding</keyword>
<accession>A0A9K3ELM5</accession>
<evidence type="ECO:0000256" key="4">
    <source>
        <dbReference type="ARBA" id="ARBA00022527"/>
    </source>
</evidence>
<dbReference type="Proteomes" id="UP000215914">
    <property type="component" value="Unassembled WGS sequence"/>
</dbReference>
<evidence type="ECO:0000256" key="18">
    <source>
        <dbReference type="ARBA" id="ARBA00047899"/>
    </source>
</evidence>
<comment type="subcellular location">
    <subcellularLocation>
        <location evidence="1">Cell membrane</location>
        <topology evidence="1">Single-pass membrane protein</topology>
    </subcellularLocation>
</comment>
<dbReference type="InterPro" id="IPR000719">
    <property type="entry name" value="Prot_kinase_dom"/>
</dbReference>
<gene>
    <name evidence="22" type="ORF">HanXRQr2_Chr13g0618511</name>
</gene>
<keyword evidence="16" id="KW-0675">Receptor</keyword>
<evidence type="ECO:0000256" key="2">
    <source>
        <dbReference type="ARBA" id="ARBA00012513"/>
    </source>
</evidence>
<dbReference type="Gramene" id="mRNA:HanXRQr2_Chr13g0618511">
    <property type="protein sequence ID" value="mRNA:HanXRQr2_Chr13g0618511"/>
    <property type="gene ID" value="HanXRQr2_Chr13g0618511"/>
</dbReference>
<proteinExistence type="predicted"/>
<feature type="binding site" evidence="20">
    <location>
        <position position="401"/>
    </location>
    <ligand>
        <name>ATP</name>
        <dbReference type="ChEBI" id="CHEBI:30616"/>
    </ligand>
</feature>
<dbReference type="PANTHER" id="PTHR27003:SF471">
    <property type="entry name" value="VASCULAR ENDOTHELIAL GROWTH FACTOR RECEPTOR 2 (VEGFR2)-RELATED"/>
    <property type="match status" value="1"/>
</dbReference>
<reference evidence="22" key="2">
    <citation type="submission" date="2020-06" db="EMBL/GenBank/DDBJ databases">
        <title>Helianthus annuus Genome sequencing and assembly Release 2.</title>
        <authorList>
            <person name="Gouzy J."/>
            <person name="Langlade N."/>
            <person name="Munos S."/>
        </authorList>
    </citation>
    <scope>NUCLEOTIDE SEQUENCE</scope>
    <source>
        <tissue evidence="22">Leaves</tissue>
    </source>
</reference>
<evidence type="ECO:0000256" key="15">
    <source>
        <dbReference type="ARBA" id="ARBA00023136"/>
    </source>
</evidence>
<keyword evidence="7 22" id="KW-0808">Transferase</keyword>
<dbReference type="InterPro" id="IPR017441">
    <property type="entry name" value="Protein_kinase_ATP_BS"/>
</dbReference>
<reference evidence="22" key="1">
    <citation type="journal article" date="2017" name="Nature">
        <title>The sunflower genome provides insights into oil metabolism, flowering and Asterid evolution.</title>
        <authorList>
            <person name="Badouin H."/>
            <person name="Gouzy J."/>
            <person name="Grassa C.J."/>
            <person name="Murat F."/>
            <person name="Staton S.E."/>
            <person name="Cottret L."/>
            <person name="Lelandais-Briere C."/>
            <person name="Owens G.L."/>
            <person name="Carrere S."/>
            <person name="Mayjonade B."/>
            <person name="Legrand L."/>
            <person name="Gill N."/>
            <person name="Kane N.C."/>
            <person name="Bowers J.E."/>
            <person name="Hubner S."/>
            <person name="Bellec A."/>
            <person name="Berard A."/>
            <person name="Berges H."/>
            <person name="Blanchet N."/>
            <person name="Boniface M.C."/>
            <person name="Brunel D."/>
            <person name="Catrice O."/>
            <person name="Chaidir N."/>
            <person name="Claudel C."/>
            <person name="Donnadieu C."/>
            <person name="Faraut T."/>
            <person name="Fievet G."/>
            <person name="Helmstetter N."/>
            <person name="King M."/>
            <person name="Knapp S.J."/>
            <person name="Lai Z."/>
            <person name="Le Paslier M.C."/>
            <person name="Lippi Y."/>
            <person name="Lorenzon L."/>
            <person name="Mandel J.R."/>
            <person name="Marage G."/>
            <person name="Marchand G."/>
            <person name="Marquand E."/>
            <person name="Bret-Mestries E."/>
            <person name="Morien E."/>
            <person name="Nambeesan S."/>
            <person name="Nguyen T."/>
            <person name="Pegot-Espagnet P."/>
            <person name="Pouilly N."/>
            <person name="Raftis F."/>
            <person name="Sallet E."/>
            <person name="Schiex T."/>
            <person name="Thomas J."/>
            <person name="Vandecasteele C."/>
            <person name="Vares D."/>
            <person name="Vear F."/>
            <person name="Vautrin S."/>
            <person name="Crespi M."/>
            <person name="Mangin B."/>
            <person name="Burke J.M."/>
            <person name="Salse J."/>
            <person name="Munos S."/>
            <person name="Vincourt P."/>
            <person name="Rieseberg L.H."/>
            <person name="Langlade N.B."/>
        </authorList>
    </citation>
    <scope>NUCLEOTIDE SEQUENCE</scope>
    <source>
        <tissue evidence="22">Leaves</tissue>
    </source>
</reference>
<evidence type="ECO:0000256" key="8">
    <source>
        <dbReference type="ARBA" id="ARBA00022692"/>
    </source>
</evidence>
<keyword evidence="13 20" id="KW-0067">ATP-binding</keyword>
<evidence type="ECO:0000256" key="11">
    <source>
        <dbReference type="ARBA" id="ARBA00022741"/>
    </source>
</evidence>
<sequence length="1722" mass="198947">MKSEVLAKLSSEEDLRKLRDAVSILKKRQKRFSRFVYPQKRYHQDLRREIQEKIRVSLSTHKAPLQFIDGIQRYRHKEILSATNNFSPENLITKGALGEVYKGQLLRDGILMNFTIRRLDCTYRQGDEMQTEVSMLKSLEHKNIISIFGHYDENNENIIIYEQAFHGTLDHHLSDPTLTWSQRLKICFGVASALSYIHCDIIHCDINSSKVFLDEDWEPKIYGFELSTKYPQSWRHRLLYSHYFGTNIMTPKYDIHSFGVLLFEILCGRKPMTTDDGIPEELIDRNLRRQMETESLKQFKELALKCLNQQLVKHLTMDQVVKELEEVLELQWKHANIESSVDEGTPSNSLKMDLLMIPLSEIRQATQNFEQQVVGAGAYGIVYKAKLDVLDIQSLSSMVGKLNDELPKINKTVAIKRIIGKMDDEGREGFSTELELLTSCTHPNIVSLLGFSREAQEKILVFEYASNGSLSDYLENNDNTVNLTWVQRIQICLNTANAIKYLHTDMEGKPRIIHRDIKSDNILLDENMNAKLADFGLSKFQNKRFASTVSTKHIAGTKVYLDPEYLTTGRYKRKSDIYSFGVVLFEVLSGSLAYDSFYLRQDEMGLAPIARRHYNERTLKELIDPKITEEDNDHIFTLNRGPNQDSFHTFSEIAYRCLLETQAKRPTIEDGTYKSIEVAMGSSKQGETMVLSRFRLNDIKSATKNFAESYRIGLDTNSMVYKAELAHFGNNSLLATDGKNNGVPSEKGIAVAINRFTSRKSIQGKQEFFAELEMSTVYKHLNIVSVLGLCDEADEMTLVYDYAPERSLDYYLKHNTNIDNFTWTHRLHICLEIARGLDHLHTNMVNQQRIITIDIKSANILLDENSEAKIACFKISKLHPTNQEIDMKVYEDPEYKTTGKVKRKSDVYSFGVVLFEIFSGRLAYDLDYIRENDKGLAPIARQCFNDRTIERIMDQKLKEETDEDIFILNRPPNKNSVDTFLKVAYQCLGKASERPTMGLVIKELEIAVNFHETPVKKLQISRKNIEFATKNFSEKNCVGSGRFWKAYEGELPLGQDNAYASGSTTIVAKRWDSKFDQGDHQFRTEVNILFKCRHENVIGLVGYCNEMDEKIIVYEHMSNGSLDKYLKDANLTWMKRLVICIGVASGLDFLHQGGVKLKKVVHREIKSSCILLNDDWKAKISNLELSSLESLPQDMEHVSDKAYDTSAEKSDIYSFGVVLFEILCGRLAYAENGEDHSQFLGSLAKRCYEEGKLDEMVFDGIKDQIVSDSLSTFVEVAYQCMHDKSEVRPTAHDVVTQLKKALDFQKDYEKWEAQVPERYKEIIRMSDTPEMYSKVKRKDLIDAFSKGILIQDGKVWFSLGCNEERNEMVSASQFSYENHSSHKWCSVPESRFEKVAEMSNISNLNIQIKIRSRSLSSSVNYGVHLVFKFCGARKSGAKPMYVNLTYKMGNETLHAYFATWREDEWMKIELYRFFNHNESDTIDFEFLLESFSRCYCGSGAIYVEGIEFRAIDNVKPEENNLTEVQQVIMDPMQQLQTNDVPSHIGGLKPLLKLFKWRKKKRQYYMLSANEAFRKTFNAKFFNLKPSTESKFKKVIEVLSTHVFRIKGKIKSKMLLENTEYSCHLVFKLSEKRCGLHCPVIVRDLHQHRNKHSEVVYFRSPSPWNKDDVNRVPQEREDGWMEVYVWKFKSNHKLQNMWMNLKFVTYEGTMSGLIICGLEFRPV</sequence>
<evidence type="ECO:0000256" key="13">
    <source>
        <dbReference type="ARBA" id="ARBA00022840"/>
    </source>
</evidence>
<dbReference type="EC" id="2.7.11.1" evidence="2"/>
<dbReference type="GO" id="GO:0004672">
    <property type="term" value="F:protein kinase activity"/>
    <property type="evidence" value="ECO:0000318"/>
    <property type="project" value="GO_Central"/>
</dbReference>
<feature type="domain" description="Protein kinase" evidence="21">
    <location>
        <begin position="86"/>
        <end position="328"/>
    </location>
</feature>
<keyword evidence="4" id="KW-0723">Serine/threonine-protein kinase</keyword>
<organism evidence="22 23">
    <name type="scientific">Helianthus annuus</name>
    <name type="common">Common sunflower</name>
    <dbReference type="NCBI Taxonomy" id="4232"/>
    <lineage>
        <taxon>Eukaryota</taxon>
        <taxon>Viridiplantae</taxon>
        <taxon>Streptophyta</taxon>
        <taxon>Embryophyta</taxon>
        <taxon>Tracheophyta</taxon>
        <taxon>Spermatophyta</taxon>
        <taxon>Magnoliopsida</taxon>
        <taxon>eudicotyledons</taxon>
        <taxon>Gunneridae</taxon>
        <taxon>Pentapetalae</taxon>
        <taxon>asterids</taxon>
        <taxon>campanulids</taxon>
        <taxon>Asterales</taxon>
        <taxon>Asteraceae</taxon>
        <taxon>Asteroideae</taxon>
        <taxon>Heliantheae alliance</taxon>
        <taxon>Heliantheae</taxon>
        <taxon>Helianthus</taxon>
    </lineage>
</organism>
<evidence type="ECO:0000256" key="1">
    <source>
        <dbReference type="ARBA" id="ARBA00004162"/>
    </source>
</evidence>
<feature type="domain" description="Protein kinase" evidence="21">
    <location>
        <begin position="706"/>
        <end position="1014"/>
    </location>
</feature>
<dbReference type="InterPro" id="IPR001245">
    <property type="entry name" value="Ser-Thr/Tyr_kinase_cat_dom"/>
</dbReference>
<evidence type="ECO:0000256" key="9">
    <source>
        <dbReference type="ARBA" id="ARBA00022729"/>
    </source>
</evidence>
<name>A0A9K3ELM5_HELAN</name>
<evidence type="ECO:0000256" key="5">
    <source>
        <dbReference type="ARBA" id="ARBA00022553"/>
    </source>
</evidence>
<keyword evidence="5" id="KW-0597">Phosphoprotein</keyword>
<evidence type="ECO:0000256" key="16">
    <source>
        <dbReference type="ARBA" id="ARBA00023170"/>
    </source>
</evidence>
<keyword evidence="12" id="KW-0418">Kinase</keyword>
<evidence type="ECO:0000256" key="12">
    <source>
        <dbReference type="ARBA" id="ARBA00022777"/>
    </source>
</evidence>
<dbReference type="Pfam" id="PF14299">
    <property type="entry name" value="PP2"/>
    <property type="match status" value="2"/>
</dbReference>
<feature type="domain" description="Protein kinase" evidence="21">
    <location>
        <begin position="368"/>
        <end position="680"/>
    </location>
</feature>
<comment type="caution">
    <text evidence="22">The sequence shown here is derived from an EMBL/GenBank/DDBJ whole genome shotgun (WGS) entry which is preliminary data.</text>
</comment>
<comment type="catalytic activity">
    <reaction evidence="18">
        <text>L-threonyl-[protein] + ATP = O-phospho-L-threonyl-[protein] + ADP + H(+)</text>
        <dbReference type="Rhea" id="RHEA:46608"/>
        <dbReference type="Rhea" id="RHEA-COMP:11060"/>
        <dbReference type="Rhea" id="RHEA-COMP:11605"/>
        <dbReference type="ChEBI" id="CHEBI:15378"/>
        <dbReference type="ChEBI" id="CHEBI:30013"/>
        <dbReference type="ChEBI" id="CHEBI:30616"/>
        <dbReference type="ChEBI" id="CHEBI:61977"/>
        <dbReference type="ChEBI" id="CHEBI:456216"/>
        <dbReference type="EC" id="2.7.11.1"/>
    </reaction>
</comment>
<dbReference type="InterPro" id="IPR025886">
    <property type="entry name" value="PP2-like"/>
</dbReference>
<evidence type="ECO:0000313" key="23">
    <source>
        <dbReference type="Proteomes" id="UP000215914"/>
    </source>
</evidence>
<keyword evidence="3" id="KW-1003">Cell membrane</keyword>
<feature type="domain" description="Protein kinase" evidence="21">
    <location>
        <begin position="1032"/>
        <end position="1302"/>
    </location>
</feature>
<dbReference type="GO" id="GO:0005886">
    <property type="term" value="C:plasma membrane"/>
    <property type="evidence" value="ECO:0000318"/>
    <property type="project" value="GO_Central"/>
</dbReference>
<dbReference type="GO" id="GO:0005524">
    <property type="term" value="F:ATP binding"/>
    <property type="evidence" value="ECO:0007669"/>
    <property type="project" value="UniProtKB-UniRule"/>
</dbReference>
<evidence type="ECO:0000256" key="14">
    <source>
        <dbReference type="ARBA" id="ARBA00022989"/>
    </source>
</evidence>
<dbReference type="FunFam" id="1.10.510.10:FF:000358">
    <property type="entry name" value="Putative leucine-rich repeat receptor-like serine/threonine-protein kinase"/>
    <property type="match status" value="1"/>
</dbReference>
<dbReference type="Gene3D" id="1.10.510.10">
    <property type="entry name" value="Transferase(Phosphotransferase) domain 1"/>
    <property type="match status" value="4"/>
</dbReference>
<protein>
    <recommendedName>
        <fullName evidence="2">non-specific serine/threonine protein kinase</fullName>
        <ecNumber evidence="2">2.7.11.1</ecNumber>
    </recommendedName>
</protein>
<evidence type="ECO:0000259" key="21">
    <source>
        <dbReference type="PROSITE" id="PS50011"/>
    </source>
</evidence>
<dbReference type="SMART" id="SM00220">
    <property type="entry name" value="S_TKc"/>
    <property type="match status" value="4"/>
</dbReference>
<evidence type="ECO:0000256" key="6">
    <source>
        <dbReference type="ARBA" id="ARBA00022614"/>
    </source>
</evidence>
<dbReference type="Gene3D" id="1.20.5.170">
    <property type="match status" value="1"/>
</dbReference>
<dbReference type="PROSITE" id="PS50011">
    <property type="entry name" value="PROTEIN_KINASE_DOM"/>
    <property type="match status" value="4"/>
</dbReference>
<dbReference type="Pfam" id="PF07714">
    <property type="entry name" value="PK_Tyr_Ser-Thr"/>
    <property type="match status" value="4"/>
</dbReference>
<keyword evidence="9" id="KW-0732">Signal</keyword>
<evidence type="ECO:0000256" key="17">
    <source>
        <dbReference type="ARBA" id="ARBA00023180"/>
    </source>
</evidence>
<dbReference type="InterPro" id="IPR045272">
    <property type="entry name" value="ANXUR1/2-like"/>
</dbReference>
<evidence type="ECO:0000256" key="20">
    <source>
        <dbReference type="PROSITE-ProRule" id="PRU10141"/>
    </source>
</evidence>
<dbReference type="PANTHER" id="PTHR27003">
    <property type="entry name" value="OS07G0166700 PROTEIN"/>
    <property type="match status" value="1"/>
</dbReference>
<evidence type="ECO:0000256" key="7">
    <source>
        <dbReference type="ARBA" id="ARBA00022679"/>
    </source>
</evidence>
<dbReference type="Gene3D" id="3.30.200.20">
    <property type="entry name" value="Phosphorylase Kinase, domain 1"/>
    <property type="match status" value="4"/>
</dbReference>
<keyword evidence="17" id="KW-0325">Glycoprotein</keyword>